<proteinExistence type="predicted"/>
<evidence type="ECO:0000313" key="1">
    <source>
        <dbReference type="EMBL" id="JAH34812.1"/>
    </source>
</evidence>
<name>A0A0E9S0V0_ANGAN</name>
<sequence>MQLLSSQVKVTVISEGDVSAFLMACSCSRAV</sequence>
<dbReference type="AlphaFoldDB" id="A0A0E9S0V0"/>
<reference evidence="1" key="1">
    <citation type="submission" date="2014-11" db="EMBL/GenBank/DDBJ databases">
        <authorList>
            <person name="Amaro Gonzalez C."/>
        </authorList>
    </citation>
    <scope>NUCLEOTIDE SEQUENCE</scope>
</reference>
<organism evidence="1">
    <name type="scientific">Anguilla anguilla</name>
    <name type="common">European freshwater eel</name>
    <name type="synonym">Muraena anguilla</name>
    <dbReference type="NCBI Taxonomy" id="7936"/>
    <lineage>
        <taxon>Eukaryota</taxon>
        <taxon>Metazoa</taxon>
        <taxon>Chordata</taxon>
        <taxon>Craniata</taxon>
        <taxon>Vertebrata</taxon>
        <taxon>Euteleostomi</taxon>
        <taxon>Actinopterygii</taxon>
        <taxon>Neopterygii</taxon>
        <taxon>Teleostei</taxon>
        <taxon>Anguilliformes</taxon>
        <taxon>Anguillidae</taxon>
        <taxon>Anguilla</taxon>
    </lineage>
</organism>
<accession>A0A0E9S0V0</accession>
<protein>
    <submittedName>
        <fullName evidence="1">Uncharacterized protein</fullName>
    </submittedName>
</protein>
<dbReference type="EMBL" id="GBXM01073765">
    <property type="protein sequence ID" value="JAH34812.1"/>
    <property type="molecule type" value="Transcribed_RNA"/>
</dbReference>
<reference evidence="1" key="2">
    <citation type="journal article" date="2015" name="Fish Shellfish Immunol.">
        <title>Early steps in the European eel (Anguilla anguilla)-Vibrio vulnificus interaction in the gills: Role of the RtxA13 toxin.</title>
        <authorList>
            <person name="Callol A."/>
            <person name="Pajuelo D."/>
            <person name="Ebbesson L."/>
            <person name="Teles M."/>
            <person name="MacKenzie S."/>
            <person name="Amaro C."/>
        </authorList>
    </citation>
    <scope>NUCLEOTIDE SEQUENCE</scope>
</reference>